<evidence type="ECO:0000313" key="2">
    <source>
        <dbReference type="Proteomes" id="UP000253779"/>
    </source>
</evidence>
<organism evidence="1 2">
    <name type="scientific">Streptomyces cavourensis</name>
    <dbReference type="NCBI Taxonomy" id="67258"/>
    <lineage>
        <taxon>Bacteria</taxon>
        <taxon>Bacillati</taxon>
        <taxon>Actinomycetota</taxon>
        <taxon>Actinomycetes</taxon>
        <taxon>Kitasatosporales</taxon>
        <taxon>Streptomycetaceae</taxon>
        <taxon>Streptomyces</taxon>
    </lineage>
</organism>
<dbReference type="NCBIfam" id="TIGR03501">
    <property type="entry name" value="GlyGly_CTERM"/>
    <property type="match status" value="1"/>
</dbReference>
<gene>
    <name evidence="1" type="ORF">DTW94_10250</name>
</gene>
<dbReference type="AlphaFoldDB" id="A0AAD0VEE9"/>
<sequence>MLGGSITFLCLLLLPALAGVARRERLQLAAALNFPRVRGGERSLFCPILRISWQSLKFPAGPMVRC</sequence>
<dbReference type="EMBL" id="CP030930">
    <property type="protein sequence ID" value="AXI71630.1"/>
    <property type="molecule type" value="Genomic_DNA"/>
</dbReference>
<proteinExistence type="predicted"/>
<evidence type="ECO:0000313" key="1">
    <source>
        <dbReference type="EMBL" id="AXI71630.1"/>
    </source>
</evidence>
<protein>
    <submittedName>
        <fullName evidence="1">GlyGly-CTERM sorting domain-containing protein</fullName>
    </submittedName>
</protein>
<dbReference type="InterPro" id="IPR020008">
    <property type="entry name" value="GlyGly_CTERM"/>
</dbReference>
<dbReference type="Proteomes" id="UP000253779">
    <property type="component" value="Chromosome"/>
</dbReference>
<accession>A0AAD0VEE9</accession>
<reference evidence="1 2" key="1">
    <citation type="submission" date="2018-07" db="EMBL/GenBank/DDBJ databases">
        <title>Complete genome sequence of soil actinomycete Streptomyces cavourensis tj430.</title>
        <authorList>
            <person name="Wang P."/>
            <person name="Huang Y."/>
        </authorList>
    </citation>
    <scope>NUCLEOTIDE SEQUENCE [LARGE SCALE GENOMIC DNA]</scope>
    <source>
        <strain evidence="1 2">TJ430</strain>
    </source>
</reference>
<name>A0AAD0VEE9_9ACTN</name>